<gene>
    <name evidence="2" type="ORF">E2980_15865</name>
</gene>
<dbReference type="GO" id="GO:0003677">
    <property type="term" value="F:DNA binding"/>
    <property type="evidence" value="ECO:0007669"/>
    <property type="project" value="InterPro"/>
</dbReference>
<evidence type="ECO:0000259" key="1">
    <source>
        <dbReference type="Pfam" id="PF13411"/>
    </source>
</evidence>
<proteinExistence type="predicted"/>
<dbReference type="RefSeq" id="WP_135153167.1">
    <property type="nucleotide sequence ID" value="NZ_SOMN01000025.1"/>
</dbReference>
<dbReference type="Proteomes" id="UP000297900">
    <property type="component" value="Unassembled WGS sequence"/>
</dbReference>
<evidence type="ECO:0000313" key="2">
    <source>
        <dbReference type="EMBL" id="TFE24524.1"/>
    </source>
</evidence>
<dbReference type="GO" id="GO:0006355">
    <property type="term" value="P:regulation of DNA-templated transcription"/>
    <property type="evidence" value="ECO:0007669"/>
    <property type="project" value="InterPro"/>
</dbReference>
<protein>
    <submittedName>
        <fullName evidence="2">MerR family transcriptional regulator</fullName>
    </submittedName>
</protein>
<reference evidence="2 3" key="1">
    <citation type="submission" date="2019-03" db="EMBL/GenBank/DDBJ databases">
        <title>Cohnella endophytica sp. nov., a novel endophytic bacterium isolated from bark of Sonneratia apetala.</title>
        <authorList>
            <person name="Tuo L."/>
        </authorList>
    </citation>
    <scope>NUCLEOTIDE SEQUENCE [LARGE SCALE GENOMIC DNA]</scope>
    <source>
        <strain evidence="2 3">CCTCC AB 208254</strain>
    </source>
</reference>
<dbReference type="Gene3D" id="1.10.1660.10">
    <property type="match status" value="1"/>
</dbReference>
<dbReference type="InterPro" id="IPR009061">
    <property type="entry name" value="DNA-bd_dom_put_sf"/>
</dbReference>
<keyword evidence="3" id="KW-1185">Reference proteome</keyword>
<dbReference type="AlphaFoldDB" id="A0A4Y8LUE2"/>
<dbReference type="Pfam" id="PF13411">
    <property type="entry name" value="MerR_1"/>
    <property type="match status" value="1"/>
</dbReference>
<organism evidence="2 3">
    <name type="scientific">Cohnella luojiensis</name>
    <dbReference type="NCBI Taxonomy" id="652876"/>
    <lineage>
        <taxon>Bacteria</taxon>
        <taxon>Bacillati</taxon>
        <taxon>Bacillota</taxon>
        <taxon>Bacilli</taxon>
        <taxon>Bacillales</taxon>
        <taxon>Paenibacillaceae</taxon>
        <taxon>Cohnella</taxon>
    </lineage>
</organism>
<comment type="caution">
    <text evidence="2">The sequence shown here is derived from an EMBL/GenBank/DDBJ whole genome shotgun (WGS) entry which is preliminary data.</text>
</comment>
<name>A0A4Y8LUE2_9BACL</name>
<feature type="domain" description="HTH merR-type" evidence="1">
    <location>
        <begin position="6"/>
        <end position="67"/>
    </location>
</feature>
<dbReference type="InterPro" id="IPR000551">
    <property type="entry name" value="MerR-type_HTH_dom"/>
</dbReference>
<dbReference type="OrthoDB" id="2991292at2"/>
<sequence length="176" mass="19943">MNVKTMKTKEASELLGVSQTTVKRWASHFPPSFPKDRLGHYVFSDSEISLLLYMKEQVDKGSSLEQIVLPEPDVAEPIRKPEIVSFSLDENEVFSRIREVERSLTQKADEVVSAQVLQHRSELDELRLMVAQLAATVENLQGNGVKSTLPLDEFRFPAMGEISAPAKKRGFFRTFF</sequence>
<evidence type="ECO:0000313" key="3">
    <source>
        <dbReference type="Proteomes" id="UP000297900"/>
    </source>
</evidence>
<accession>A0A4Y8LUE2</accession>
<dbReference type="EMBL" id="SOMN01000025">
    <property type="protein sequence ID" value="TFE24524.1"/>
    <property type="molecule type" value="Genomic_DNA"/>
</dbReference>
<dbReference type="SUPFAM" id="SSF46955">
    <property type="entry name" value="Putative DNA-binding domain"/>
    <property type="match status" value="1"/>
</dbReference>